<protein>
    <submittedName>
        <fullName evidence="1">Uncharacterized protein</fullName>
    </submittedName>
</protein>
<evidence type="ECO:0000313" key="1">
    <source>
        <dbReference type="EMBL" id="CAJ1965752.1"/>
    </source>
</evidence>
<name>A0AAD2G7V3_9STRA</name>
<evidence type="ECO:0000313" key="2">
    <source>
        <dbReference type="Proteomes" id="UP001295423"/>
    </source>
</evidence>
<comment type="caution">
    <text evidence="1">The sequence shown here is derived from an EMBL/GenBank/DDBJ whole genome shotgun (WGS) entry which is preliminary data.</text>
</comment>
<gene>
    <name evidence="1" type="ORF">CYCCA115_LOCUS21344</name>
</gene>
<proteinExistence type="predicted"/>
<sequence>MLEPRSTMYDPTEKNLIQPKFRYKCMVSDLDIRKTLDARRWCLLALCGAAFQPKLYPENLLLLGNWRWWAQKAAQTKQQYTNLFSGCILEEHVVCGREI</sequence>
<accession>A0AAD2G7V3</accession>
<keyword evidence="2" id="KW-1185">Reference proteome</keyword>
<organism evidence="1 2">
    <name type="scientific">Cylindrotheca closterium</name>
    <dbReference type="NCBI Taxonomy" id="2856"/>
    <lineage>
        <taxon>Eukaryota</taxon>
        <taxon>Sar</taxon>
        <taxon>Stramenopiles</taxon>
        <taxon>Ochrophyta</taxon>
        <taxon>Bacillariophyta</taxon>
        <taxon>Bacillariophyceae</taxon>
        <taxon>Bacillariophycidae</taxon>
        <taxon>Bacillariales</taxon>
        <taxon>Bacillariaceae</taxon>
        <taxon>Cylindrotheca</taxon>
    </lineage>
</organism>
<dbReference type="AlphaFoldDB" id="A0AAD2G7V3"/>
<dbReference type="Proteomes" id="UP001295423">
    <property type="component" value="Unassembled WGS sequence"/>
</dbReference>
<reference evidence="1" key="1">
    <citation type="submission" date="2023-08" db="EMBL/GenBank/DDBJ databases">
        <authorList>
            <person name="Audoor S."/>
            <person name="Bilcke G."/>
        </authorList>
    </citation>
    <scope>NUCLEOTIDE SEQUENCE</scope>
</reference>
<dbReference type="EMBL" id="CAKOGP040002224">
    <property type="protein sequence ID" value="CAJ1965752.1"/>
    <property type="molecule type" value="Genomic_DNA"/>
</dbReference>